<evidence type="ECO:0008006" key="3">
    <source>
        <dbReference type="Google" id="ProtNLM"/>
    </source>
</evidence>
<keyword evidence="2" id="KW-1185">Reference proteome</keyword>
<evidence type="ECO:0000313" key="2">
    <source>
        <dbReference type="Proteomes" id="UP001165302"/>
    </source>
</evidence>
<dbReference type="RefSeq" id="WP_225553318.1">
    <property type="nucleotide sequence ID" value="NZ_JADEYP010000017.1"/>
</dbReference>
<dbReference type="PANTHER" id="PTHR34220">
    <property type="entry name" value="SENSOR HISTIDINE KINASE YPDA"/>
    <property type="match status" value="1"/>
</dbReference>
<sequence length="196" mass="22391">MANFLNNIFGKAPIVDTDKLNLQAQLSVQSCMLDLNLIRIAVEQKKIVLLQDFFSLTTRVDINKQYSLNKELDLLNSYISSYKSASQSEFFIKVSNTVEKESLIQVFPFILLPLIQNAIINGYNSMENYPIRINIMASTNSLKLEVSNRVNHYIQSQESTTVIENLKARLTLLYPERHQLLINSNSNIFKTTLLLG</sequence>
<dbReference type="EMBL" id="JADEYP010000017">
    <property type="protein sequence ID" value="MCA5005511.1"/>
    <property type="molecule type" value="Genomic_DNA"/>
</dbReference>
<comment type="caution">
    <text evidence="1">The sequence shown here is derived from an EMBL/GenBank/DDBJ whole genome shotgun (WGS) entry which is preliminary data.</text>
</comment>
<reference evidence="1" key="1">
    <citation type="submission" date="2020-10" db="EMBL/GenBank/DDBJ databases">
        <authorList>
            <person name="Lu T."/>
            <person name="Wang Q."/>
            <person name="Han X."/>
        </authorList>
    </citation>
    <scope>NUCLEOTIDE SEQUENCE</scope>
    <source>
        <strain evidence="1">WQ 366</strain>
    </source>
</reference>
<accession>A0ABS7Z5P7</accession>
<organism evidence="1 2">
    <name type="scientific">Sphingobacterium bovistauri</name>
    <dbReference type="NCBI Taxonomy" id="2781959"/>
    <lineage>
        <taxon>Bacteria</taxon>
        <taxon>Pseudomonadati</taxon>
        <taxon>Bacteroidota</taxon>
        <taxon>Sphingobacteriia</taxon>
        <taxon>Sphingobacteriales</taxon>
        <taxon>Sphingobacteriaceae</taxon>
        <taxon>Sphingobacterium</taxon>
    </lineage>
</organism>
<dbReference type="InterPro" id="IPR050640">
    <property type="entry name" value="Bact_2-comp_sensor_kinase"/>
</dbReference>
<protein>
    <recommendedName>
        <fullName evidence="3">Signal transduction histidine kinase internal region domain-containing protein</fullName>
    </recommendedName>
</protein>
<proteinExistence type="predicted"/>
<evidence type="ECO:0000313" key="1">
    <source>
        <dbReference type="EMBL" id="MCA5005511.1"/>
    </source>
</evidence>
<dbReference type="PANTHER" id="PTHR34220:SF7">
    <property type="entry name" value="SENSOR HISTIDINE KINASE YPDA"/>
    <property type="match status" value="1"/>
</dbReference>
<name>A0ABS7Z5P7_9SPHI</name>
<dbReference type="Proteomes" id="UP001165302">
    <property type="component" value="Unassembled WGS sequence"/>
</dbReference>
<gene>
    <name evidence="1" type="ORF">IPZ78_10145</name>
</gene>